<dbReference type="RefSeq" id="XP_026743225.1">
    <property type="nucleotide sequence ID" value="XM_026887424.1"/>
</dbReference>
<accession>A0A7E5WR32</accession>
<sequence length="93" mass="10687">MDRHRMSNSRCRSSAAERKVASGRSEVHLRDVSIQYRELHYQETSYQNNQKTAKSVSKAEKEVTKMLRSMSMEGAPKKKTSEIKPKAVCGRKK</sequence>
<gene>
    <name evidence="3" type="primary">LOC113504912</name>
</gene>
<keyword evidence="2" id="KW-1185">Reference proteome</keyword>
<feature type="compositionally biased region" description="Basic and acidic residues" evidence="1">
    <location>
        <begin position="15"/>
        <end position="26"/>
    </location>
</feature>
<proteinExistence type="predicted"/>
<name>A0A7E5WR32_TRINI</name>
<organism evidence="2 3">
    <name type="scientific">Trichoplusia ni</name>
    <name type="common">Cabbage looper</name>
    <dbReference type="NCBI Taxonomy" id="7111"/>
    <lineage>
        <taxon>Eukaryota</taxon>
        <taxon>Metazoa</taxon>
        <taxon>Ecdysozoa</taxon>
        <taxon>Arthropoda</taxon>
        <taxon>Hexapoda</taxon>
        <taxon>Insecta</taxon>
        <taxon>Pterygota</taxon>
        <taxon>Neoptera</taxon>
        <taxon>Endopterygota</taxon>
        <taxon>Lepidoptera</taxon>
        <taxon>Glossata</taxon>
        <taxon>Ditrysia</taxon>
        <taxon>Noctuoidea</taxon>
        <taxon>Noctuidae</taxon>
        <taxon>Plusiinae</taxon>
        <taxon>Trichoplusia</taxon>
    </lineage>
</organism>
<reference evidence="3" key="1">
    <citation type="submission" date="2025-08" db="UniProtKB">
        <authorList>
            <consortium name="RefSeq"/>
        </authorList>
    </citation>
    <scope>IDENTIFICATION</scope>
</reference>
<dbReference type="AlphaFoldDB" id="A0A7E5WR32"/>
<protein>
    <submittedName>
        <fullName evidence="3">Uncharacterized protein LOC113504912 isoform X2</fullName>
    </submittedName>
</protein>
<feature type="region of interest" description="Disordered" evidence="1">
    <location>
        <begin position="1"/>
        <end position="26"/>
    </location>
</feature>
<dbReference type="CTD" id="24142"/>
<dbReference type="GeneID" id="113504912"/>
<evidence type="ECO:0000313" key="3">
    <source>
        <dbReference type="RefSeq" id="XP_026743225.1"/>
    </source>
</evidence>
<evidence type="ECO:0000313" key="2">
    <source>
        <dbReference type="Proteomes" id="UP000322000"/>
    </source>
</evidence>
<evidence type="ECO:0000256" key="1">
    <source>
        <dbReference type="SAM" id="MobiDB-lite"/>
    </source>
</evidence>
<dbReference type="Proteomes" id="UP000322000">
    <property type="component" value="Chromosome 23"/>
</dbReference>
<feature type="compositionally biased region" description="Basic and acidic residues" evidence="1">
    <location>
        <begin position="75"/>
        <end position="85"/>
    </location>
</feature>
<feature type="region of interest" description="Disordered" evidence="1">
    <location>
        <begin position="71"/>
        <end position="93"/>
    </location>
</feature>